<keyword evidence="3" id="KW-1185">Reference proteome</keyword>
<reference evidence="3" key="1">
    <citation type="journal article" date="2019" name="Int. J. Syst. Evol. Microbiol.">
        <title>The Global Catalogue of Microorganisms (GCM) 10K type strain sequencing project: providing services to taxonomists for standard genome sequencing and annotation.</title>
        <authorList>
            <consortium name="The Broad Institute Genomics Platform"/>
            <consortium name="The Broad Institute Genome Sequencing Center for Infectious Disease"/>
            <person name="Wu L."/>
            <person name="Ma J."/>
        </authorList>
    </citation>
    <scope>NUCLEOTIDE SEQUENCE [LARGE SCALE GENOMIC DNA]</scope>
    <source>
        <strain evidence="3">CGMCC 1.12295</strain>
    </source>
</reference>
<keyword evidence="1" id="KW-0472">Membrane</keyword>
<dbReference type="EMBL" id="JBHUEO010000002">
    <property type="protein sequence ID" value="MFD1705234.1"/>
    <property type="molecule type" value="Genomic_DNA"/>
</dbReference>
<evidence type="ECO:0000256" key="1">
    <source>
        <dbReference type="SAM" id="Phobius"/>
    </source>
</evidence>
<evidence type="ECO:0000313" key="3">
    <source>
        <dbReference type="Proteomes" id="UP001597301"/>
    </source>
</evidence>
<keyword evidence="1" id="KW-0812">Transmembrane</keyword>
<protein>
    <submittedName>
        <fullName evidence="2">DUF5592 family protein</fullName>
    </submittedName>
</protein>
<dbReference type="Proteomes" id="UP001597301">
    <property type="component" value="Unassembled WGS sequence"/>
</dbReference>
<gene>
    <name evidence="2" type="ORF">ACFSCZ_00530</name>
</gene>
<organism evidence="2 3">
    <name type="scientific">Siminovitchia sediminis</name>
    <dbReference type="NCBI Taxonomy" id="1274353"/>
    <lineage>
        <taxon>Bacteria</taxon>
        <taxon>Bacillati</taxon>
        <taxon>Bacillota</taxon>
        <taxon>Bacilli</taxon>
        <taxon>Bacillales</taxon>
        <taxon>Bacillaceae</taxon>
        <taxon>Siminovitchia</taxon>
    </lineage>
</organism>
<feature type="transmembrane region" description="Helical" evidence="1">
    <location>
        <begin position="21"/>
        <end position="38"/>
    </location>
</feature>
<feature type="transmembrane region" description="Helical" evidence="1">
    <location>
        <begin position="44"/>
        <end position="63"/>
    </location>
</feature>
<accession>A0ABW4KD54</accession>
<dbReference type="Pfam" id="PF17332">
    <property type="entry name" value="DUF5592"/>
    <property type="match status" value="1"/>
</dbReference>
<keyword evidence="1" id="KW-1133">Transmembrane helix</keyword>
<proteinExistence type="predicted"/>
<sequence length="114" mass="13342">MGNYEIPKEIKSKPKLMGLEMKELVILLIGFFSIFTFLKDMVHTVLAIPFMVISTGLLLWLVMPSSNNPTLRNYMSIILFFKRDKQTYHALDHDKKNNEKLIQLNRENNRKGEV</sequence>
<name>A0ABW4KD54_9BACI</name>
<dbReference type="InterPro" id="IPR020275">
    <property type="entry name" value="DUF5592"/>
</dbReference>
<evidence type="ECO:0000313" key="2">
    <source>
        <dbReference type="EMBL" id="MFD1705234.1"/>
    </source>
</evidence>
<comment type="caution">
    <text evidence="2">The sequence shown here is derived from an EMBL/GenBank/DDBJ whole genome shotgun (WGS) entry which is preliminary data.</text>
</comment>
<dbReference type="RefSeq" id="WP_380771492.1">
    <property type="nucleotide sequence ID" value="NZ_JBHUEO010000002.1"/>
</dbReference>